<evidence type="ECO:0000256" key="5">
    <source>
        <dbReference type="ARBA" id="ARBA00022842"/>
    </source>
</evidence>
<evidence type="ECO:0000256" key="2">
    <source>
        <dbReference type="ARBA" id="ARBA00006706"/>
    </source>
</evidence>
<keyword evidence="4" id="KW-0479">Metal-binding</keyword>
<evidence type="ECO:0000256" key="4">
    <source>
        <dbReference type="ARBA" id="ARBA00022723"/>
    </source>
</evidence>
<dbReference type="GO" id="GO:0008299">
    <property type="term" value="P:isoprenoid biosynthetic process"/>
    <property type="evidence" value="ECO:0007669"/>
    <property type="project" value="InterPro"/>
</dbReference>
<dbReference type="GO" id="GO:0106350">
    <property type="term" value="F:all-trans-octaprenyl-diphosphate synthase activity"/>
    <property type="evidence" value="ECO:0007669"/>
    <property type="project" value="UniProtKB-EC"/>
</dbReference>
<proteinExistence type="inferred from homology"/>
<dbReference type="EMBL" id="KF900944">
    <property type="protein sequence ID" value="AIF12400.1"/>
    <property type="molecule type" value="Genomic_DNA"/>
</dbReference>
<dbReference type="AlphaFoldDB" id="A0A075HB24"/>
<dbReference type="SUPFAM" id="SSF48576">
    <property type="entry name" value="Terpenoid synthases"/>
    <property type="match status" value="1"/>
</dbReference>
<dbReference type="InterPro" id="IPR000092">
    <property type="entry name" value="Polyprenyl_synt"/>
</dbReference>
<keyword evidence="5" id="KW-0460">Magnesium</keyword>
<dbReference type="PANTHER" id="PTHR12001">
    <property type="entry name" value="GERANYLGERANYL PYROPHOSPHATE SYNTHASE"/>
    <property type="match status" value="1"/>
</dbReference>
<reference evidence="7" key="1">
    <citation type="journal article" date="2014" name="Genome Biol. Evol.">
        <title>Pangenome evidence for extensive interdomain horizontal transfer affecting lineage core and shell genes in uncultured planktonic thaumarchaeota and euryarchaeota.</title>
        <authorList>
            <person name="Deschamps P."/>
            <person name="Zivanovic Y."/>
            <person name="Moreira D."/>
            <person name="Rodriguez-Valera F."/>
            <person name="Lopez-Garcia P."/>
        </authorList>
    </citation>
    <scope>NUCLEOTIDE SEQUENCE</scope>
</reference>
<evidence type="ECO:0000313" key="7">
    <source>
        <dbReference type="EMBL" id="AIF12400.1"/>
    </source>
</evidence>
<comment type="cofactor">
    <cofactor evidence="1">
        <name>Mg(2+)</name>
        <dbReference type="ChEBI" id="CHEBI:18420"/>
    </cofactor>
</comment>
<dbReference type="PANTHER" id="PTHR12001:SF85">
    <property type="entry name" value="SHORT CHAIN ISOPRENYL DIPHOSPHATE SYNTHASE"/>
    <property type="match status" value="1"/>
</dbReference>
<dbReference type="CDD" id="cd00685">
    <property type="entry name" value="Trans_IPPS_HT"/>
    <property type="match status" value="1"/>
</dbReference>
<dbReference type="InterPro" id="IPR033749">
    <property type="entry name" value="Polyprenyl_synt_CS"/>
</dbReference>
<gene>
    <name evidence="7" type="primary">ispB</name>
</gene>
<evidence type="ECO:0000256" key="3">
    <source>
        <dbReference type="ARBA" id="ARBA00022679"/>
    </source>
</evidence>
<name>A0A075HB24_9ARCH</name>
<accession>A0A075HB24</accession>
<dbReference type="EC" id="2.5.1.90" evidence="7"/>
<dbReference type="Gene3D" id="1.10.600.10">
    <property type="entry name" value="Farnesyl Diphosphate Synthase"/>
    <property type="match status" value="1"/>
</dbReference>
<dbReference type="SFLD" id="SFLDS00005">
    <property type="entry name" value="Isoprenoid_Synthase_Type_I"/>
    <property type="match status" value="1"/>
</dbReference>
<keyword evidence="3 6" id="KW-0808">Transferase</keyword>
<evidence type="ECO:0000256" key="6">
    <source>
        <dbReference type="RuleBase" id="RU004466"/>
    </source>
</evidence>
<dbReference type="PROSITE" id="PS00444">
    <property type="entry name" value="POLYPRENYL_SYNTHASE_2"/>
    <property type="match status" value="1"/>
</dbReference>
<protein>
    <submittedName>
        <fullName evidence="7">Polyprenyl synthetase (IspB)</fullName>
        <ecNumber evidence="7">2.5.1.90</ecNumber>
    </submittedName>
</protein>
<dbReference type="GO" id="GO:0046872">
    <property type="term" value="F:metal ion binding"/>
    <property type="evidence" value="ECO:0007669"/>
    <property type="project" value="UniProtKB-KW"/>
</dbReference>
<organism evidence="7">
    <name type="scientific">uncultured marine thaumarchaeote KM3_55_F05</name>
    <dbReference type="NCBI Taxonomy" id="1456198"/>
    <lineage>
        <taxon>Archaea</taxon>
        <taxon>Nitrososphaerota</taxon>
        <taxon>environmental samples</taxon>
    </lineage>
</organism>
<evidence type="ECO:0000256" key="1">
    <source>
        <dbReference type="ARBA" id="ARBA00001946"/>
    </source>
</evidence>
<comment type="similarity">
    <text evidence="2 6">Belongs to the FPP/GGPP synthase family.</text>
</comment>
<dbReference type="Pfam" id="PF00348">
    <property type="entry name" value="polyprenyl_synt"/>
    <property type="match status" value="1"/>
</dbReference>
<dbReference type="InterPro" id="IPR008949">
    <property type="entry name" value="Isoprenoid_synthase_dom_sf"/>
</dbReference>
<sequence>MVIRDASLIESFRLKTTDQFSRTEAALEKEMKRYSWSPFYGPLLYALEGGKRIRPVILMLASEAVGSGNEDSSLVAVAIELLHTESIIHDDIIDDEESRRDRVAFHIKYGNETSLLTADFVFGMILDIASKCENPRIAKELSNAALRMCEGEFLELKMDPTVQRITWDKYIETISKKTASLFQTAAKMGAIIGGGTDAEIAALSDYGLQLGIGYQIQDDILDWDKDGKMTKAIVIESEADSDNIAYLRRMSETHAELAISRLGELRQSTAKESLSELADFSITRSV</sequence>